<name>A0ACC7NUX6_9BACL</name>
<proteinExistence type="predicted"/>
<protein>
    <submittedName>
        <fullName evidence="1">AraC family transcriptional regulator</fullName>
    </submittedName>
</protein>
<reference evidence="1" key="1">
    <citation type="submission" date="2024-12" db="EMBL/GenBank/DDBJ databases">
        <authorList>
            <person name="Wu N."/>
        </authorList>
    </citation>
    <scope>NUCLEOTIDE SEQUENCE</scope>
    <source>
        <strain evidence="1">P15</strain>
    </source>
</reference>
<accession>A0ACC7NUX6</accession>
<comment type="caution">
    <text evidence="1">The sequence shown here is derived from an EMBL/GenBank/DDBJ whole genome shotgun (WGS) entry which is preliminary data.</text>
</comment>
<dbReference type="EMBL" id="JBJURJ010000003">
    <property type="protein sequence ID" value="MFM9327835.1"/>
    <property type="molecule type" value="Genomic_DNA"/>
</dbReference>
<dbReference type="Proteomes" id="UP001631969">
    <property type="component" value="Unassembled WGS sequence"/>
</dbReference>
<keyword evidence="2" id="KW-1185">Reference proteome</keyword>
<evidence type="ECO:0000313" key="1">
    <source>
        <dbReference type="EMBL" id="MFM9327835.1"/>
    </source>
</evidence>
<evidence type="ECO:0000313" key="2">
    <source>
        <dbReference type="Proteomes" id="UP001631969"/>
    </source>
</evidence>
<sequence>MHEHIYLPKPVFPRFICFPDFVGGYSDFPEHRVNREYRTSENNMDRNYNLHIVLEGKGYLHTGTKSYELTRGQGFLYGPGLRQTYQSDSRDPWSIRWVHFYGTHLEELLNGKGLDDPWLFGLLSLAPIERLMEKLLQLGRGYQVDDEHRVAATLYELLTRLQADATQLNVPATLSADKLRTAANYVRAHSHEPVTLEQAAIIAGYSPHHFSRTFSAAFGMSFPDFLLEARLLHAKRLLATTGLPVKTVALEVGFSQTSYFGRCFREREGMTPLEFRYLHTQRD</sequence>
<organism evidence="1 2">
    <name type="scientific">Paenibacillus mesotrionivorans</name>
    <dbReference type="NCBI Taxonomy" id="3160968"/>
    <lineage>
        <taxon>Bacteria</taxon>
        <taxon>Bacillati</taxon>
        <taxon>Bacillota</taxon>
        <taxon>Bacilli</taxon>
        <taxon>Bacillales</taxon>
        <taxon>Paenibacillaceae</taxon>
        <taxon>Paenibacillus</taxon>
    </lineage>
</organism>
<gene>
    <name evidence="1" type="ORF">ACI1P1_05905</name>
</gene>